<dbReference type="RefSeq" id="WP_149652345.1">
    <property type="nucleotide sequence ID" value="NZ_VTZN01000006.1"/>
</dbReference>
<evidence type="ECO:0000313" key="1">
    <source>
        <dbReference type="EMBL" id="KAA1251821.1"/>
    </source>
</evidence>
<sequence>MVVNADVDQVIVASCTKHGGGTPPEFSYVSGGLEDKVIRDHVCKILEGGETAFKERARRLRVSLSR</sequence>
<reference evidence="1 2" key="1">
    <citation type="submission" date="2019-09" db="EMBL/GenBank/DDBJ databases">
        <title>Report of infection by Mycobacterium simiae a patient suffering from pulmonary tuberculosis.</title>
        <authorList>
            <person name="Mohanty P.S."/>
            <person name="Bansal A.K."/>
            <person name="Singh H."/>
            <person name="Sharma S."/>
            <person name="Patil S.A."/>
            <person name="Upadhaya P."/>
            <person name="Singh P.K."/>
            <person name="Kumar D."/>
            <person name="Kumar S."/>
            <person name="Singh R.K."/>
            <person name="Chaudhary B."/>
        </authorList>
    </citation>
    <scope>NUCLEOTIDE SEQUENCE [LARGE SCALE GENOMIC DNA]</scope>
    <source>
        <strain evidence="1 2">JAL-560-SIM</strain>
    </source>
</reference>
<gene>
    <name evidence="1" type="ORF">F0Q45_02190</name>
</gene>
<dbReference type="OrthoDB" id="9791620at2"/>
<proteinExistence type="predicted"/>
<evidence type="ECO:0000313" key="2">
    <source>
        <dbReference type="Proteomes" id="UP000324701"/>
    </source>
</evidence>
<keyword evidence="2" id="KW-1185">Reference proteome</keyword>
<protein>
    <submittedName>
        <fullName evidence="1">Uncharacterized protein</fullName>
    </submittedName>
</protein>
<organism evidence="1 2">
    <name type="scientific">Mycobacterium simiae</name>
    <name type="common">Mycobacterium habana</name>
    <dbReference type="NCBI Taxonomy" id="1784"/>
    <lineage>
        <taxon>Bacteria</taxon>
        <taxon>Bacillati</taxon>
        <taxon>Actinomycetota</taxon>
        <taxon>Actinomycetes</taxon>
        <taxon>Mycobacteriales</taxon>
        <taxon>Mycobacteriaceae</taxon>
        <taxon>Mycobacterium</taxon>
        <taxon>Mycobacterium simiae complex</taxon>
    </lineage>
</organism>
<dbReference type="EMBL" id="VTZN01000006">
    <property type="protein sequence ID" value="KAA1251821.1"/>
    <property type="molecule type" value="Genomic_DNA"/>
</dbReference>
<dbReference type="Proteomes" id="UP000324701">
    <property type="component" value="Unassembled WGS sequence"/>
</dbReference>
<name>A0A5B1BV03_MYCSI</name>
<comment type="caution">
    <text evidence="1">The sequence shown here is derived from an EMBL/GenBank/DDBJ whole genome shotgun (WGS) entry which is preliminary data.</text>
</comment>
<dbReference type="AlphaFoldDB" id="A0A5B1BV03"/>
<accession>A0A5B1BV03</accession>